<comment type="caution">
    <text evidence="3">The sequence shown here is derived from an EMBL/GenBank/DDBJ whole genome shotgun (WGS) entry which is preliminary data.</text>
</comment>
<accession>A0A9D4TH12</accession>
<feature type="compositionally biased region" description="Low complexity" evidence="1">
    <location>
        <begin position="164"/>
        <end position="178"/>
    </location>
</feature>
<dbReference type="Pfam" id="PF00226">
    <property type="entry name" value="DnaJ"/>
    <property type="match status" value="1"/>
</dbReference>
<gene>
    <name evidence="3" type="ORF">D9Q98_009015</name>
</gene>
<evidence type="ECO:0000256" key="1">
    <source>
        <dbReference type="SAM" id="MobiDB-lite"/>
    </source>
</evidence>
<dbReference type="SUPFAM" id="SSF46565">
    <property type="entry name" value="Chaperone J-domain"/>
    <property type="match status" value="1"/>
</dbReference>
<dbReference type="EMBL" id="SIDB01000012">
    <property type="protein sequence ID" value="KAI3425247.1"/>
    <property type="molecule type" value="Genomic_DNA"/>
</dbReference>
<sequence length="287" mass="30342">MRVPKAWHEADQVDRERYSQPARLAGDQACSTGMAPAPSHPGKAMHTLYTLLGVERDASQVEIRRAYRRLLVVAHPDKGGNPEHFQQLKAAFTQLSDSGERLIYDEKLERICYAGAGAPGVASLLGPYAAAPAWCRQGNGVVAVVHGQTQGRPQQQQSRMPCTASSKPASASSGSDSSDELLQATAAIRALAAGGSSSSSSLVAAHLVRAQLHMAAGQLHHAIFDAEEAARLHPEQAAAAALVAELRQRLERSQQAAQEPAPSPLASADSCDSDGEVLDGCTDWESP</sequence>
<feature type="region of interest" description="Disordered" evidence="1">
    <location>
        <begin position="147"/>
        <end position="178"/>
    </location>
</feature>
<dbReference type="CDD" id="cd06257">
    <property type="entry name" value="DnaJ"/>
    <property type="match status" value="1"/>
</dbReference>
<feature type="compositionally biased region" description="Low complexity" evidence="1">
    <location>
        <begin position="148"/>
        <end position="157"/>
    </location>
</feature>
<dbReference type="SMART" id="SM00271">
    <property type="entry name" value="DnaJ"/>
    <property type="match status" value="1"/>
</dbReference>
<dbReference type="OrthoDB" id="550424at2759"/>
<dbReference type="InterPro" id="IPR052763">
    <property type="entry name" value="DnaJ_C4"/>
</dbReference>
<reference evidence="3" key="1">
    <citation type="journal article" date="2019" name="Plant J.">
        <title>Chlorella vulgaris genome assembly and annotation reveals the molecular basis for metabolic acclimation to high light conditions.</title>
        <authorList>
            <person name="Cecchin M."/>
            <person name="Marcolungo L."/>
            <person name="Rossato M."/>
            <person name="Girolomoni L."/>
            <person name="Cosentino E."/>
            <person name="Cuine S."/>
            <person name="Li-Beisson Y."/>
            <person name="Delledonne M."/>
            <person name="Ballottari M."/>
        </authorList>
    </citation>
    <scope>NUCLEOTIDE SEQUENCE</scope>
    <source>
        <strain evidence="3">211/11P</strain>
    </source>
</reference>
<feature type="region of interest" description="Disordered" evidence="1">
    <location>
        <begin position="1"/>
        <end position="20"/>
    </location>
</feature>
<feature type="domain" description="J" evidence="2">
    <location>
        <begin position="47"/>
        <end position="108"/>
    </location>
</feature>
<dbReference type="InterPro" id="IPR011990">
    <property type="entry name" value="TPR-like_helical_dom_sf"/>
</dbReference>
<dbReference type="Gene3D" id="1.25.40.10">
    <property type="entry name" value="Tetratricopeptide repeat domain"/>
    <property type="match status" value="1"/>
</dbReference>
<reference evidence="3" key="2">
    <citation type="submission" date="2020-11" db="EMBL/GenBank/DDBJ databases">
        <authorList>
            <person name="Cecchin M."/>
            <person name="Marcolungo L."/>
            <person name="Rossato M."/>
            <person name="Girolomoni L."/>
            <person name="Cosentino E."/>
            <person name="Cuine S."/>
            <person name="Li-Beisson Y."/>
            <person name="Delledonne M."/>
            <person name="Ballottari M."/>
        </authorList>
    </citation>
    <scope>NUCLEOTIDE SEQUENCE</scope>
    <source>
        <strain evidence="3">211/11P</strain>
        <tissue evidence="3">Whole cell</tissue>
    </source>
</reference>
<evidence type="ECO:0000313" key="4">
    <source>
        <dbReference type="Proteomes" id="UP001055712"/>
    </source>
</evidence>
<feature type="compositionally biased region" description="Basic and acidic residues" evidence="1">
    <location>
        <begin position="1"/>
        <end position="18"/>
    </location>
</feature>
<organism evidence="3 4">
    <name type="scientific">Chlorella vulgaris</name>
    <name type="common">Green alga</name>
    <dbReference type="NCBI Taxonomy" id="3077"/>
    <lineage>
        <taxon>Eukaryota</taxon>
        <taxon>Viridiplantae</taxon>
        <taxon>Chlorophyta</taxon>
        <taxon>core chlorophytes</taxon>
        <taxon>Trebouxiophyceae</taxon>
        <taxon>Chlorellales</taxon>
        <taxon>Chlorellaceae</taxon>
        <taxon>Chlorella clade</taxon>
        <taxon>Chlorella</taxon>
    </lineage>
</organism>
<dbReference type="PANTHER" id="PTHR44825:SF1">
    <property type="entry name" value="DNAJ HOMOLOG SUBFAMILY C MEMBER 4"/>
    <property type="match status" value="1"/>
</dbReference>
<dbReference type="InterPro" id="IPR036869">
    <property type="entry name" value="J_dom_sf"/>
</dbReference>
<dbReference type="Proteomes" id="UP001055712">
    <property type="component" value="Unassembled WGS sequence"/>
</dbReference>
<dbReference type="PROSITE" id="PS50076">
    <property type="entry name" value="DNAJ_2"/>
    <property type="match status" value="1"/>
</dbReference>
<protein>
    <recommendedName>
        <fullName evidence="2">J domain-containing protein</fullName>
    </recommendedName>
</protein>
<dbReference type="InterPro" id="IPR001623">
    <property type="entry name" value="DnaJ_domain"/>
</dbReference>
<dbReference type="SUPFAM" id="SSF48452">
    <property type="entry name" value="TPR-like"/>
    <property type="match status" value="1"/>
</dbReference>
<evidence type="ECO:0000313" key="3">
    <source>
        <dbReference type="EMBL" id="KAI3425247.1"/>
    </source>
</evidence>
<dbReference type="PRINTS" id="PR00625">
    <property type="entry name" value="JDOMAIN"/>
</dbReference>
<dbReference type="Gene3D" id="1.10.287.110">
    <property type="entry name" value="DnaJ domain"/>
    <property type="match status" value="1"/>
</dbReference>
<dbReference type="AlphaFoldDB" id="A0A9D4TH12"/>
<proteinExistence type="predicted"/>
<feature type="region of interest" description="Disordered" evidence="1">
    <location>
        <begin position="249"/>
        <end position="287"/>
    </location>
</feature>
<dbReference type="PANTHER" id="PTHR44825">
    <property type="match status" value="1"/>
</dbReference>
<evidence type="ECO:0000259" key="2">
    <source>
        <dbReference type="PROSITE" id="PS50076"/>
    </source>
</evidence>
<name>A0A9D4TH12_CHLVU</name>
<keyword evidence="4" id="KW-1185">Reference proteome</keyword>